<organism evidence="1 2">
    <name type="scientific">Pristionchus fissidentatus</name>
    <dbReference type="NCBI Taxonomy" id="1538716"/>
    <lineage>
        <taxon>Eukaryota</taxon>
        <taxon>Metazoa</taxon>
        <taxon>Ecdysozoa</taxon>
        <taxon>Nematoda</taxon>
        <taxon>Chromadorea</taxon>
        <taxon>Rhabditida</taxon>
        <taxon>Rhabditina</taxon>
        <taxon>Diplogasteromorpha</taxon>
        <taxon>Diplogasteroidea</taxon>
        <taxon>Neodiplogasteridae</taxon>
        <taxon>Pristionchus</taxon>
    </lineage>
</organism>
<feature type="non-terminal residue" evidence="1">
    <location>
        <position position="1"/>
    </location>
</feature>
<dbReference type="EMBL" id="BTSY01000004">
    <property type="protein sequence ID" value="GMT21810.1"/>
    <property type="molecule type" value="Genomic_DNA"/>
</dbReference>
<protein>
    <recommendedName>
        <fullName evidence="3">Ribosomal protein</fullName>
    </recommendedName>
</protein>
<name>A0AAV5VUU0_9BILA</name>
<dbReference type="Proteomes" id="UP001432322">
    <property type="component" value="Unassembled WGS sequence"/>
</dbReference>
<evidence type="ECO:0000313" key="1">
    <source>
        <dbReference type="EMBL" id="GMT21810.1"/>
    </source>
</evidence>
<keyword evidence="2" id="KW-1185">Reference proteome</keyword>
<proteinExistence type="predicted"/>
<evidence type="ECO:0008006" key="3">
    <source>
        <dbReference type="Google" id="ProtNLM"/>
    </source>
</evidence>
<feature type="non-terminal residue" evidence="1">
    <location>
        <position position="199"/>
    </location>
</feature>
<comment type="caution">
    <text evidence="1">The sequence shown here is derived from an EMBL/GenBank/DDBJ whole genome shotgun (WGS) entry which is preliminary data.</text>
</comment>
<sequence>IPHLFMTSNCVYRSAAEFEEITFHHGILIVIAKSLIMGQCVLNMGCFSLWVISSRLFSSVEDGSEGVGEAVDLLVRLLRLQIQVAQLEPVIRSRSVGDVRGGYGVYGLALAQVLDAEESLVVAAVVDAHVGFHALVIHTSCDGEGSLAVRVHRREQRVRQRTSVVVEELDLCLGKGVLAAGKDSSYSHRLNGRRELADG</sequence>
<gene>
    <name evidence="1" type="ORF">PFISCL1PPCAC_13107</name>
</gene>
<evidence type="ECO:0000313" key="2">
    <source>
        <dbReference type="Proteomes" id="UP001432322"/>
    </source>
</evidence>
<reference evidence="1" key="1">
    <citation type="submission" date="2023-10" db="EMBL/GenBank/DDBJ databases">
        <title>Genome assembly of Pristionchus species.</title>
        <authorList>
            <person name="Yoshida K."/>
            <person name="Sommer R.J."/>
        </authorList>
    </citation>
    <scope>NUCLEOTIDE SEQUENCE</scope>
    <source>
        <strain evidence="1">RS5133</strain>
    </source>
</reference>
<dbReference type="AlphaFoldDB" id="A0AAV5VUU0"/>
<accession>A0AAV5VUU0</accession>